<feature type="transmembrane region" description="Helical" evidence="1">
    <location>
        <begin position="35"/>
        <end position="55"/>
    </location>
</feature>
<keyword evidence="1" id="KW-0472">Membrane</keyword>
<protein>
    <submittedName>
        <fullName evidence="2">Uncharacterized protein</fullName>
    </submittedName>
</protein>
<dbReference type="OrthoDB" id="4849929at2759"/>
<keyword evidence="1" id="KW-1133">Transmembrane helix</keyword>
<feature type="transmembrane region" description="Helical" evidence="1">
    <location>
        <begin position="67"/>
        <end position="92"/>
    </location>
</feature>
<dbReference type="Proteomes" id="UP000009097">
    <property type="component" value="Unassembled WGS sequence"/>
</dbReference>
<dbReference type="AlphaFoldDB" id="A0A0J9WTW2"/>
<dbReference type="RefSeq" id="XP_018254772.1">
    <property type="nucleotide sequence ID" value="XM_018402131.1"/>
</dbReference>
<feature type="transmembrane region" description="Helical" evidence="1">
    <location>
        <begin position="140"/>
        <end position="159"/>
    </location>
</feature>
<reference evidence="2" key="1">
    <citation type="submission" date="2007-04" db="EMBL/GenBank/DDBJ databases">
        <authorList>
            <consortium name="The Broad Institute Genome Sequencing Platform"/>
            <person name="Birren B."/>
            <person name="Lander E."/>
            <person name="Galagan J."/>
            <person name="Nusbaum C."/>
            <person name="Devon K."/>
            <person name="Ma L.-J."/>
            <person name="Jaffe D."/>
            <person name="Butler J."/>
            <person name="Alvarez P."/>
            <person name="Gnerre S."/>
            <person name="Grabherr M."/>
            <person name="Kleber M."/>
            <person name="Mauceli E."/>
            <person name="Brockman W."/>
            <person name="MacCallum I.A."/>
            <person name="Young S."/>
            <person name="LaButti K."/>
            <person name="DeCaprio D."/>
            <person name="Crawford M."/>
            <person name="Koehrsen M."/>
            <person name="Engels R."/>
            <person name="Montgomery P."/>
            <person name="Pearson M."/>
            <person name="Howarth C."/>
            <person name="Larson L."/>
            <person name="White J."/>
            <person name="O'Leary S."/>
            <person name="Kodira C."/>
            <person name="Zeng Q."/>
            <person name="Yandava C."/>
            <person name="Alvarado L."/>
            <person name="Kistler C."/>
            <person name="Shim W.-B."/>
            <person name="Kang S."/>
            <person name="Woloshuk C."/>
        </authorList>
    </citation>
    <scope>NUCLEOTIDE SEQUENCE</scope>
    <source>
        <strain evidence="2">4287</strain>
    </source>
</reference>
<reference evidence="2" key="2">
    <citation type="journal article" date="2010" name="Nature">
        <title>Comparative genomics reveals mobile pathogenicity chromosomes in Fusarium.</title>
        <authorList>
            <person name="Ma L.J."/>
            <person name="van der Does H.C."/>
            <person name="Borkovich K.A."/>
            <person name="Coleman J.J."/>
            <person name="Daboussi M.J."/>
            <person name="Di Pietro A."/>
            <person name="Dufresne M."/>
            <person name="Freitag M."/>
            <person name="Grabherr M."/>
            <person name="Henrissat B."/>
            <person name="Houterman P.M."/>
            <person name="Kang S."/>
            <person name="Shim W.B."/>
            <person name="Woloshuk C."/>
            <person name="Xie X."/>
            <person name="Xu J.R."/>
            <person name="Antoniw J."/>
            <person name="Baker S.E."/>
            <person name="Bluhm B.H."/>
            <person name="Breakspear A."/>
            <person name="Brown D.W."/>
            <person name="Butchko R.A."/>
            <person name="Chapman S."/>
            <person name="Coulson R."/>
            <person name="Coutinho P.M."/>
            <person name="Danchin E.G."/>
            <person name="Diener A."/>
            <person name="Gale L.R."/>
            <person name="Gardiner D.M."/>
            <person name="Goff S."/>
            <person name="Hammond-Kosack K.E."/>
            <person name="Hilburn K."/>
            <person name="Hua-Van A."/>
            <person name="Jonkers W."/>
            <person name="Kazan K."/>
            <person name="Kodira C.D."/>
            <person name="Koehrsen M."/>
            <person name="Kumar L."/>
            <person name="Lee Y.H."/>
            <person name="Li L."/>
            <person name="Manners J.M."/>
            <person name="Miranda-Saavedra D."/>
            <person name="Mukherjee M."/>
            <person name="Park G."/>
            <person name="Park J."/>
            <person name="Park S.Y."/>
            <person name="Proctor R.H."/>
            <person name="Regev A."/>
            <person name="Ruiz-Roldan M.C."/>
            <person name="Sain D."/>
            <person name="Sakthikumar S."/>
            <person name="Sykes S."/>
            <person name="Schwartz D.C."/>
            <person name="Turgeon B.G."/>
            <person name="Wapinski I."/>
            <person name="Yoder O."/>
            <person name="Young S."/>
            <person name="Zeng Q."/>
            <person name="Zhou S."/>
            <person name="Galagan J."/>
            <person name="Cuomo C.A."/>
            <person name="Kistler H.C."/>
            <person name="Rep M."/>
        </authorList>
    </citation>
    <scope>NUCLEOTIDE SEQUENCE [LARGE SCALE GENOMIC DNA]</scope>
    <source>
        <strain evidence="2">4287</strain>
    </source>
</reference>
<organism evidence="2 3">
    <name type="scientific">Fusarium oxysporum f. sp. lycopersici (strain 4287 / CBS 123668 / FGSC 9935 / NRRL 34936)</name>
    <name type="common">Fusarium vascular wilt of tomato</name>
    <dbReference type="NCBI Taxonomy" id="426428"/>
    <lineage>
        <taxon>Eukaryota</taxon>
        <taxon>Fungi</taxon>
        <taxon>Dikarya</taxon>
        <taxon>Ascomycota</taxon>
        <taxon>Pezizomycotina</taxon>
        <taxon>Sordariomycetes</taxon>
        <taxon>Hypocreomycetidae</taxon>
        <taxon>Hypocreales</taxon>
        <taxon>Nectriaceae</taxon>
        <taxon>Fusarium</taxon>
        <taxon>Fusarium oxysporum species complex</taxon>
    </lineage>
</organism>
<accession>A0A0J9WTW2</accession>
<keyword evidence="1" id="KW-0812">Transmembrane</keyword>
<dbReference type="EMBL" id="DS231720">
    <property type="protein sequence ID" value="KNB16727.1"/>
    <property type="molecule type" value="Genomic_DNA"/>
</dbReference>
<dbReference type="GeneID" id="28962479"/>
<evidence type="ECO:0000256" key="1">
    <source>
        <dbReference type="SAM" id="Phobius"/>
    </source>
</evidence>
<proteinExistence type="predicted"/>
<name>A0A0J9WTW2_FUSO4</name>
<dbReference type="VEuPathDB" id="FungiDB:FOXG_21773"/>
<feature type="transmembrane region" description="Helical" evidence="1">
    <location>
        <begin position="104"/>
        <end position="128"/>
    </location>
</feature>
<sequence>MHKVVSMPTIDEELGVVSPRSVFIVRLVVRFYNGLLLFVAWLAILSLGMTIFGLSQPDSLSGLEFTAAALLTSTAITAVAAVAITTMLQFNFRSIKGQYERLDLIMSWVPLFLLDVVILQAMAGLLLWHTNNFPSEVVVFFAFEVLVLLIAMIIVSIWARRKIKSLVGMAHLNTDDIEGLDWNDGPGTPYQDECSCSPHPCSIHQP</sequence>
<evidence type="ECO:0000313" key="2">
    <source>
        <dbReference type="EMBL" id="KNB16727.1"/>
    </source>
</evidence>
<gene>
    <name evidence="2" type="ORF">FOXG_21773</name>
</gene>
<dbReference type="KEGG" id="fox:FOXG_21773"/>
<evidence type="ECO:0000313" key="3">
    <source>
        <dbReference type="Proteomes" id="UP000009097"/>
    </source>
</evidence>